<dbReference type="Pfam" id="PF08713">
    <property type="entry name" value="DNA_alkylation"/>
    <property type="match status" value="1"/>
</dbReference>
<gene>
    <name evidence="1" type="ORF">AAG747_00895</name>
</gene>
<evidence type="ECO:0000313" key="2">
    <source>
        <dbReference type="Proteomes" id="UP001403385"/>
    </source>
</evidence>
<dbReference type="Gene3D" id="1.25.40.290">
    <property type="entry name" value="ARM repeat domains"/>
    <property type="match status" value="1"/>
</dbReference>
<keyword evidence="2" id="KW-1185">Reference proteome</keyword>
<dbReference type="InterPro" id="IPR016024">
    <property type="entry name" value="ARM-type_fold"/>
</dbReference>
<reference evidence="1 2" key="1">
    <citation type="submission" date="2024-04" db="EMBL/GenBank/DDBJ databases">
        <title>Novel genus in family Flammeovirgaceae.</title>
        <authorList>
            <person name="Nguyen T.H."/>
            <person name="Vuong T.Q."/>
            <person name="Le H."/>
            <person name="Kim S.-G."/>
        </authorList>
    </citation>
    <scope>NUCLEOTIDE SEQUENCE [LARGE SCALE GENOMIC DNA]</scope>
    <source>
        <strain evidence="1 2">JCM 23209</strain>
    </source>
</reference>
<comment type="caution">
    <text evidence="1">The sequence shown here is derived from an EMBL/GenBank/DDBJ whole genome shotgun (WGS) entry which is preliminary data.</text>
</comment>
<protein>
    <submittedName>
        <fullName evidence="1">DNA alkylation repair protein</fullName>
    </submittedName>
</protein>
<dbReference type="Proteomes" id="UP001403385">
    <property type="component" value="Unassembled WGS sequence"/>
</dbReference>
<proteinExistence type="predicted"/>
<evidence type="ECO:0000313" key="1">
    <source>
        <dbReference type="EMBL" id="MEN7546442.1"/>
    </source>
</evidence>
<organism evidence="1 2">
    <name type="scientific">Rapidithrix thailandica</name>
    <dbReference type="NCBI Taxonomy" id="413964"/>
    <lineage>
        <taxon>Bacteria</taxon>
        <taxon>Pseudomonadati</taxon>
        <taxon>Bacteroidota</taxon>
        <taxon>Cytophagia</taxon>
        <taxon>Cytophagales</taxon>
        <taxon>Flammeovirgaceae</taxon>
        <taxon>Rapidithrix</taxon>
    </lineage>
</organism>
<dbReference type="SUPFAM" id="SSF48371">
    <property type="entry name" value="ARM repeat"/>
    <property type="match status" value="1"/>
</dbReference>
<name>A0AAW9RYC5_9BACT</name>
<sequence>MIKAEILDRKGAKKVQDIPKDVLELLNKGEIATVNLTEWLAVDQKELIEHTFPAIALTKALERINPHLTKLKNNSAMNSIKVIGKELFEYCFEHGSVEPTFTKLISHKADILRCYASYLLALNEDLDIEAKLKRSQELVSDSHFGVREVIWMALRPEVEKHLSIAIRILSKWTQSEDENIRRFTTEVTRPRGVWCKHLDSLKEKPEQALSILAPLMSDSSKYVRDSVGNWLNDASKSSPDFVKEFCNTWEKKSATKETLYILKRAKRTLEKKETL</sequence>
<dbReference type="RefSeq" id="WP_346819229.1">
    <property type="nucleotide sequence ID" value="NZ_JBDKWZ010000001.1"/>
</dbReference>
<dbReference type="InterPro" id="IPR014825">
    <property type="entry name" value="DNA_alkylation"/>
</dbReference>
<dbReference type="AlphaFoldDB" id="A0AAW9RYC5"/>
<dbReference type="EMBL" id="JBDKWZ010000001">
    <property type="protein sequence ID" value="MEN7546442.1"/>
    <property type="molecule type" value="Genomic_DNA"/>
</dbReference>
<accession>A0AAW9RYC5</accession>